<evidence type="ECO:0000313" key="3">
    <source>
        <dbReference type="EMBL" id="MDQ1123341.1"/>
    </source>
</evidence>
<protein>
    <submittedName>
        <fullName evidence="3">Glycopeptide antibiotics resistance protein</fullName>
    </submittedName>
</protein>
<gene>
    <name evidence="3" type="ORF">QE412_001914</name>
</gene>
<name>A0ABU0TUK4_MICTR</name>
<feature type="transmembrane region" description="Helical" evidence="1">
    <location>
        <begin position="52"/>
        <end position="73"/>
    </location>
</feature>
<comment type="caution">
    <text evidence="3">The sequence shown here is derived from an EMBL/GenBank/DDBJ whole genome shotgun (WGS) entry which is preliminary data.</text>
</comment>
<accession>A0ABU0TUK4</accession>
<evidence type="ECO:0000259" key="2">
    <source>
        <dbReference type="Pfam" id="PF04892"/>
    </source>
</evidence>
<keyword evidence="4" id="KW-1185">Reference proteome</keyword>
<feature type="domain" description="VanZ-like" evidence="2">
    <location>
        <begin position="11"/>
        <end position="128"/>
    </location>
</feature>
<evidence type="ECO:0000256" key="1">
    <source>
        <dbReference type="SAM" id="Phobius"/>
    </source>
</evidence>
<keyword evidence="1" id="KW-0812">Transmembrane</keyword>
<dbReference type="Pfam" id="PF04892">
    <property type="entry name" value="VanZ"/>
    <property type="match status" value="1"/>
</dbReference>
<proteinExistence type="predicted"/>
<evidence type="ECO:0000313" key="4">
    <source>
        <dbReference type="Proteomes" id="UP001226691"/>
    </source>
</evidence>
<sequence>MRLLIAGTGLALCLVVVLMATLSPTPIDQPYESAIQRVLSVLHRSGVPEWFGYRWIEFSANIAMFVPVGYFLSLVFPTRFLWMAIPLVPLLSGTLEAVQFFVLPARFATVNDVIANTVGGWTGIALAGLTVAAVHLRDRRVLQRWRERNVIGVRDSSA</sequence>
<dbReference type="InterPro" id="IPR006976">
    <property type="entry name" value="VanZ-like"/>
</dbReference>
<organism evidence="3 4">
    <name type="scientific">Microbacterium trichothecenolyticum</name>
    <name type="common">Aureobacterium trichothecenolyticum</name>
    <dbReference type="NCBI Taxonomy" id="69370"/>
    <lineage>
        <taxon>Bacteria</taxon>
        <taxon>Bacillati</taxon>
        <taxon>Actinomycetota</taxon>
        <taxon>Actinomycetes</taxon>
        <taxon>Micrococcales</taxon>
        <taxon>Microbacteriaceae</taxon>
        <taxon>Microbacterium</taxon>
    </lineage>
</organism>
<feature type="transmembrane region" description="Helical" evidence="1">
    <location>
        <begin position="114"/>
        <end position="136"/>
    </location>
</feature>
<keyword evidence="1" id="KW-1133">Transmembrane helix</keyword>
<feature type="transmembrane region" description="Helical" evidence="1">
    <location>
        <begin position="80"/>
        <end position="102"/>
    </location>
</feature>
<reference evidence="3 4" key="1">
    <citation type="submission" date="2023-07" db="EMBL/GenBank/DDBJ databases">
        <title>Functional and genomic diversity of the sorghum phyllosphere microbiome.</title>
        <authorList>
            <person name="Shade A."/>
        </authorList>
    </citation>
    <scope>NUCLEOTIDE SEQUENCE [LARGE SCALE GENOMIC DNA]</scope>
    <source>
        <strain evidence="3 4">SORGH_AS_1207</strain>
    </source>
</reference>
<keyword evidence="1" id="KW-0472">Membrane</keyword>
<dbReference type="Proteomes" id="UP001226691">
    <property type="component" value="Unassembled WGS sequence"/>
</dbReference>
<dbReference type="RefSeq" id="WP_307482737.1">
    <property type="nucleotide sequence ID" value="NZ_JAUTBF010000001.1"/>
</dbReference>
<dbReference type="EMBL" id="JAUTBF010000001">
    <property type="protein sequence ID" value="MDQ1123341.1"/>
    <property type="molecule type" value="Genomic_DNA"/>
</dbReference>